<proteinExistence type="predicted"/>
<sequence>MKTKLILPVALVSIGLLSYACNPAEKTEIEEKPEVVSDVILEEDFILVIDEYHLNETPIATTPPTTEAKSTPEAKASAPKTDNNTAYEPLPAIEFQEVIIEEYDLVEVPVIQTQIAIPLNETQTVMAYNKKGKAEGSIQVVSNGEGEIDHILFQDKNHKDSYDVQAGMSAKEVKKLRKEMKHMVHKGQVFYYTDDSNIMYLLDTEVPDSGEVIEAEVEESVVSAVIWKDKKHKDHPNKSKK</sequence>
<dbReference type="Proteomes" id="UP000248882">
    <property type="component" value="Unassembled WGS sequence"/>
</dbReference>
<dbReference type="RefSeq" id="WP_111316761.1">
    <property type="nucleotide sequence ID" value="NZ_QKZT01000002.1"/>
</dbReference>
<reference evidence="3 4" key="1">
    <citation type="submission" date="2018-06" db="EMBL/GenBank/DDBJ databases">
        <title>Genomic Encyclopedia of Archaeal and Bacterial Type Strains, Phase II (KMG-II): from individual species to whole genera.</title>
        <authorList>
            <person name="Goeker M."/>
        </authorList>
    </citation>
    <scope>NUCLEOTIDE SEQUENCE [LARGE SCALE GENOMIC DNA]</scope>
    <source>
        <strain evidence="3 4">DSM 19830</strain>
    </source>
</reference>
<keyword evidence="4" id="KW-1185">Reference proteome</keyword>
<dbReference type="AlphaFoldDB" id="A0A2W7R8K3"/>
<feature type="chain" id="PRO_5016067164" evidence="2">
    <location>
        <begin position="21"/>
        <end position="241"/>
    </location>
</feature>
<feature type="compositionally biased region" description="Low complexity" evidence="1">
    <location>
        <begin position="58"/>
        <end position="68"/>
    </location>
</feature>
<feature type="signal peptide" evidence="2">
    <location>
        <begin position="1"/>
        <end position="20"/>
    </location>
</feature>
<dbReference type="OrthoDB" id="9862734at2"/>
<dbReference type="EMBL" id="QKZT01000002">
    <property type="protein sequence ID" value="PZX56744.1"/>
    <property type="molecule type" value="Genomic_DNA"/>
</dbReference>
<protein>
    <submittedName>
        <fullName evidence="3">Uncharacterized protein</fullName>
    </submittedName>
</protein>
<evidence type="ECO:0000313" key="4">
    <source>
        <dbReference type="Proteomes" id="UP000248882"/>
    </source>
</evidence>
<keyword evidence="2" id="KW-0732">Signal</keyword>
<evidence type="ECO:0000256" key="1">
    <source>
        <dbReference type="SAM" id="MobiDB-lite"/>
    </source>
</evidence>
<name>A0A2W7R8K3_9BACT</name>
<feature type="region of interest" description="Disordered" evidence="1">
    <location>
        <begin position="58"/>
        <end position="85"/>
    </location>
</feature>
<dbReference type="PROSITE" id="PS51257">
    <property type="entry name" value="PROKAR_LIPOPROTEIN"/>
    <property type="match status" value="1"/>
</dbReference>
<evidence type="ECO:0000256" key="2">
    <source>
        <dbReference type="SAM" id="SignalP"/>
    </source>
</evidence>
<comment type="caution">
    <text evidence="3">The sequence shown here is derived from an EMBL/GenBank/DDBJ whole genome shotgun (WGS) entry which is preliminary data.</text>
</comment>
<organism evidence="3 4">
    <name type="scientific">Algoriphagus chordae</name>
    <dbReference type="NCBI Taxonomy" id="237019"/>
    <lineage>
        <taxon>Bacteria</taxon>
        <taxon>Pseudomonadati</taxon>
        <taxon>Bacteroidota</taxon>
        <taxon>Cytophagia</taxon>
        <taxon>Cytophagales</taxon>
        <taxon>Cyclobacteriaceae</taxon>
        <taxon>Algoriphagus</taxon>
    </lineage>
</organism>
<evidence type="ECO:0000313" key="3">
    <source>
        <dbReference type="EMBL" id="PZX56744.1"/>
    </source>
</evidence>
<accession>A0A2W7R8K3</accession>
<gene>
    <name evidence="3" type="ORF">LV85_00677</name>
</gene>